<reference evidence="2" key="1">
    <citation type="journal article" date="2019" name="Curr. Biol.">
        <title>Genome Sequence of Striga asiatica Provides Insight into the Evolution of Plant Parasitism.</title>
        <authorList>
            <person name="Yoshida S."/>
            <person name="Kim S."/>
            <person name="Wafula E.K."/>
            <person name="Tanskanen J."/>
            <person name="Kim Y.M."/>
            <person name="Honaas L."/>
            <person name="Yang Z."/>
            <person name="Spallek T."/>
            <person name="Conn C.E."/>
            <person name="Ichihashi Y."/>
            <person name="Cheong K."/>
            <person name="Cui S."/>
            <person name="Der J.P."/>
            <person name="Gundlach H."/>
            <person name="Jiao Y."/>
            <person name="Hori C."/>
            <person name="Ishida J.K."/>
            <person name="Kasahara H."/>
            <person name="Kiba T."/>
            <person name="Kim M.S."/>
            <person name="Koo N."/>
            <person name="Laohavisit A."/>
            <person name="Lee Y.H."/>
            <person name="Lumba S."/>
            <person name="McCourt P."/>
            <person name="Mortimer J.C."/>
            <person name="Mutuku J.M."/>
            <person name="Nomura T."/>
            <person name="Sasaki-Sekimoto Y."/>
            <person name="Seto Y."/>
            <person name="Wang Y."/>
            <person name="Wakatake T."/>
            <person name="Sakakibara H."/>
            <person name="Demura T."/>
            <person name="Yamaguchi S."/>
            <person name="Yoneyama K."/>
            <person name="Manabe R.I."/>
            <person name="Nelson D.C."/>
            <person name="Schulman A.H."/>
            <person name="Timko M.P."/>
            <person name="dePamphilis C.W."/>
            <person name="Choi D."/>
            <person name="Shirasu K."/>
        </authorList>
    </citation>
    <scope>NUCLEOTIDE SEQUENCE [LARGE SCALE GENOMIC DNA]</scope>
    <source>
        <strain evidence="2">cv. UVA1</strain>
    </source>
</reference>
<accession>A0A5A7PIR7</accession>
<dbReference type="EMBL" id="BKCP01004616">
    <property type="protein sequence ID" value="GER32502.1"/>
    <property type="molecule type" value="Genomic_DNA"/>
</dbReference>
<keyword evidence="2" id="KW-1185">Reference proteome</keyword>
<organism evidence="1 2">
    <name type="scientific">Striga asiatica</name>
    <name type="common">Asiatic witchweed</name>
    <name type="synonym">Buchnera asiatica</name>
    <dbReference type="NCBI Taxonomy" id="4170"/>
    <lineage>
        <taxon>Eukaryota</taxon>
        <taxon>Viridiplantae</taxon>
        <taxon>Streptophyta</taxon>
        <taxon>Embryophyta</taxon>
        <taxon>Tracheophyta</taxon>
        <taxon>Spermatophyta</taxon>
        <taxon>Magnoliopsida</taxon>
        <taxon>eudicotyledons</taxon>
        <taxon>Gunneridae</taxon>
        <taxon>Pentapetalae</taxon>
        <taxon>asterids</taxon>
        <taxon>lamiids</taxon>
        <taxon>Lamiales</taxon>
        <taxon>Orobanchaceae</taxon>
        <taxon>Buchnereae</taxon>
        <taxon>Striga</taxon>
    </lineage>
</organism>
<keyword evidence="1" id="KW-0808">Transferase</keyword>
<gene>
    <name evidence="1" type="ORF">STAS_08558</name>
</gene>
<evidence type="ECO:0000313" key="1">
    <source>
        <dbReference type="EMBL" id="GER32502.1"/>
    </source>
</evidence>
<dbReference type="GO" id="GO:0016301">
    <property type="term" value="F:kinase activity"/>
    <property type="evidence" value="ECO:0007669"/>
    <property type="project" value="UniProtKB-KW"/>
</dbReference>
<protein>
    <submittedName>
        <fullName evidence="1">Somatic embryogenesis receptor-like kinase 1</fullName>
    </submittedName>
</protein>
<dbReference type="Proteomes" id="UP000325081">
    <property type="component" value="Unassembled WGS sequence"/>
</dbReference>
<name>A0A5A7PIR7_STRAF</name>
<comment type="caution">
    <text evidence="1">The sequence shown here is derived from an EMBL/GenBank/DDBJ whole genome shotgun (WGS) entry which is preliminary data.</text>
</comment>
<proteinExistence type="predicted"/>
<evidence type="ECO:0000313" key="2">
    <source>
        <dbReference type="Proteomes" id="UP000325081"/>
    </source>
</evidence>
<dbReference type="AlphaFoldDB" id="A0A5A7PIR7"/>
<keyword evidence="1" id="KW-0675">Receptor</keyword>
<keyword evidence="1" id="KW-0418">Kinase</keyword>
<sequence>MKQDDNLPTPNPRLAVAPIIASTSAPNCLRLLRSGQELTPVLDLSVEGVELAVGGAAFPCTRFTIKAQQIFVSLSIKICRKWGLDKHCDSVKYDLCIVAVFRTQVQGCLRAFPGCSEGLFKAPEDDLPFN</sequence>